<evidence type="ECO:0000313" key="3">
    <source>
        <dbReference type="EMBL" id="SVA98559.1"/>
    </source>
</evidence>
<dbReference type="Gene3D" id="3.40.1610.10">
    <property type="entry name" value="CV3147-like domain"/>
    <property type="match status" value="1"/>
</dbReference>
<organism evidence="3">
    <name type="scientific">marine metagenome</name>
    <dbReference type="NCBI Taxonomy" id="408172"/>
    <lineage>
        <taxon>unclassified sequences</taxon>
        <taxon>metagenomes</taxon>
        <taxon>ecological metagenomes</taxon>
    </lineage>
</organism>
<dbReference type="EMBL" id="UINC01024602">
    <property type="protein sequence ID" value="SVA98559.1"/>
    <property type="molecule type" value="Genomic_DNA"/>
</dbReference>
<dbReference type="Pfam" id="PF06032">
    <property type="entry name" value="S-Me-THD_N"/>
    <property type="match status" value="1"/>
</dbReference>
<name>A0A382AAY5_9ZZZZ</name>
<sequence>MTNIHLDEGIDEMRELTQQEAKDIQIGASIMSTGGGGDYLDGFKAIEICEQRNQQITLLGMEDLNPEGFYVSVGMIGAISEETRMPVEQMIELMAEAVKILEDSMNVKFEGIISPELGGITGIAIGVAALLDIHMLDCDAAGRAVPLMDHTTFNIVNIDSCPVSIATKYGDAIVINETLNSQRLEQLLRAMAVASGNIASTFNPIQGKFLKDSTIPSALTVCEKIGKAQRESTDLDRDPIQSIIEAVQGYVLFKGNVNKDTEWETKSGFTVGTVGINGIEEFNNQTFKLWYKNEHLLSWKNDQPFVTCPDLLCVVYKKTGLPVSNPNCKEGDTVVVLGFQADPIWRTERGIELLNPKVFNYDIEYRPIEKLV</sequence>
<proteinExistence type="predicted"/>
<evidence type="ECO:0008006" key="4">
    <source>
        <dbReference type="Google" id="ProtNLM"/>
    </source>
</evidence>
<dbReference type="InterPro" id="IPR048350">
    <property type="entry name" value="S-Me-THD-like_C"/>
</dbReference>
<feature type="domain" description="S-Me-THD-like C-terminal" evidence="2">
    <location>
        <begin position="182"/>
        <end position="368"/>
    </location>
</feature>
<reference evidence="3" key="1">
    <citation type="submission" date="2018-05" db="EMBL/GenBank/DDBJ databases">
        <authorList>
            <person name="Lanie J.A."/>
            <person name="Ng W.-L."/>
            <person name="Kazmierczak K.M."/>
            <person name="Andrzejewski T.M."/>
            <person name="Davidsen T.M."/>
            <person name="Wayne K.J."/>
            <person name="Tettelin H."/>
            <person name="Glass J.I."/>
            <person name="Rusch D."/>
            <person name="Podicherti R."/>
            <person name="Tsui H.-C.T."/>
            <person name="Winkler M.E."/>
        </authorList>
    </citation>
    <scope>NUCLEOTIDE SEQUENCE</scope>
</reference>
<dbReference type="InterPro" id="IPR010318">
    <property type="entry name" value="S-Me-THD_N"/>
</dbReference>
<dbReference type="Pfam" id="PF20906">
    <property type="entry name" value="S-Me-THD_C"/>
    <property type="match status" value="1"/>
</dbReference>
<accession>A0A382AAY5</accession>
<evidence type="ECO:0000259" key="2">
    <source>
        <dbReference type="Pfam" id="PF20906"/>
    </source>
</evidence>
<feature type="domain" description="S-Me-THD N-terminal" evidence="1">
    <location>
        <begin position="20"/>
        <end position="176"/>
    </location>
</feature>
<evidence type="ECO:0000259" key="1">
    <source>
        <dbReference type="Pfam" id="PF06032"/>
    </source>
</evidence>
<gene>
    <name evidence="3" type="ORF">METZ01_LOCUS151413</name>
</gene>
<dbReference type="InterPro" id="IPR024071">
    <property type="entry name" value="S-Me-THD_C_sf"/>
</dbReference>
<dbReference type="AlphaFoldDB" id="A0A382AAY5"/>
<dbReference type="Gene3D" id="2.40.390.10">
    <property type="entry name" value="CV3147-like"/>
    <property type="match status" value="1"/>
</dbReference>
<dbReference type="InterPro" id="IPR027479">
    <property type="entry name" value="S-Me-THD_N_sf"/>
</dbReference>
<dbReference type="SUPFAM" id="SSF160991">
    <property type="entry name" value="CV3147-like"/>
    <property type="match status" value="1"/>
</dbReference>
<protein>
    <recommendedName>
        <fullName evidence="4">DUF917 domain-containing protein</fullName>
    </recommendedName>
</protein>